<dbReference type="Pfam" id="PF03797">
    <property type="entry name" value="Autotransporter"/>
    <property type="match status" value="1"/>
</dbReference>
<dbReference type="Gene3D" id="2.40.128.130">
    <property type="entry name" value="Autotransporter beta-domain"/>
    <property type="match status" value="1"/>
</dbReference>
<dbReference type="PANTHER" id="PTHR35037:SF3">
    <property type="entry name" value="C-TERMINAL REGION OF AIDA-LIKE PROTEIN"/>
    <property type="match status" value="1"/>
</dbReference>
<reference evidence="2 3" key="1">
    <citation type="submission" date="2020-10" db="EMBL/GenBank/DDBJ databases">
        <title>Phylogeny of dyella-like bacteria.</title>
        <authorList>
            <person name="Fu J."/>
        </authorList>
    </citation>
    <scope>NUCLEOTIDE SEQUENCE [LARGE SCALE GENOMIC DNA]</scope>
    <source>
        <strain evidence="2 3">DHOB07</strain>
    </source>
</reference>
<evidence type="ECO:0000313" key="3">
    <source>
        <dbReference type="Proteomes" id="UP001620405"/>
    </source>
</evidence>
<evidence type="ECO:0000313" key="2">
    <source>
        <dbReference type="EMBL" id="MFK2871899.1"/>
    </source>
</evidence>
<sequence>TLQLGGSILGWTGDKSSLRAGWAADAGTTTVTPQRTSIGGSSTKYKAHGASAWLTWQQDNGFYVDAIVGGESYNGKVSTDLRGSDVATIRAHGWTASVETGYPFQLGKGWTIEPQAQLMYQSLVFNDVVDKDNLAVKLGDVGQATYRLGARLTKSDNATFSPYLRADYINTVGG</sequence>
<evidence type="ECO:0000259" key="1">
    <source>
        <dbReference type="PROSITE" id="PS51208"/>
    </source>
</evidence>
<protein>
    <submittedName>
        <fullName evidence="2">Autotransporter outer membrane beta-barrel domain-containing protein</fullName>
    </submittedName>
</protein>
<feature type="domain" description="Autotransporter" evidence="1">
    <location>
        <begin position="1"/>
        <end position="174"/>
    </location>
</feature>
<gene>
    <name evidence="2" type="ORF">ISP13_00005</name>
</gene>
<dbReference type="SUPFAM" id="SSF103515">
    <property type="entry name" value="Autotransporter"/>
    <property type="match status" value="1"/>
</dbReference>
<proteinExistence type="predicted"/>
<feature type="non-terminal residue" evidence="2">
    <location>
        <position position="174"/>
    </location>
</feature>
<dbReference type="RefSeq" id="WP_404600963.1">
    <property type="nucleotide sequence ID" value="NZ_JADIKG010000001.1"/>
</dbReference>
<organism evidence="2 3">
    <name type="scientific">Dyella lipolytica</name>
    <dbReference type="NCBI Taxonomy" id="1867835"/>
    <lineage>
        <taxon>Bacteria</taxon>
        <taxon>Pseudomonadati</taxon>
        <taxon>Pseudomonadota</taxon>
        <taxon>Gammaproteobacteria</taxon>
        <taxon>Lysobacterales</taxon>
        <taxon>Rhodanobacteraceae</taxon>
        <taxon>Dyella</taxon>
    </lineage>
</organism>
<dbReference type="EMBL" id="JADIKG010000001">
    <property type="protein sequence ID" value="MFK2871899.1"/>
    <property type="molecule type" value="Genomic_DNA"/>
</dbReference>
<name>A0ABW8IPM1_9GAMM</name>
<dbReference type="InterPro" id="IPR036709">
    <property type="entry name" value="Autotransporte_beta_dom_sf"/>
</dbReference>
<accession>A0ABW8IPM1</accession>
<dbReference type="Proteomes" id="UP001620405">
    <property type="component" value="Unassembled WGS sequence"/>
</dbReference>
<dbReference type="NCBIfam" id="TIGR01414">
    <property type="entry name" value="autotrans_barl"/>
    <property type="match status" value="1"/>
</dbReference>
<dbReference type="PANTHER" id="PTHR35037">
    <property type="entry name" value="C-TERMINAL REGION OF AIDA-LIKE PROTEIN"/>
    <property type="match status" value="1"/>
</dbReference>
<dbReference type="InterPro" id="IPR006315">
    <property type="entry name" value="OM_autotransptr_brl_dom"/>
</dbReference>
<dbReference type="InterPro" id="IPR051551">
    <property type="entry name" value="Autotransporter_adhesion"/>
</dbReference>
<comment type="caution">
    <text evidence="2">The sequence shown here is derived from an EMBL/GenBank/DDBJ whole genome shotgun (WGS) entry which is preliminary data.</text>
</comment>
<dbReference type="InterPro" id="IPR005546">
    <property type="entry name" value="Autotransporte_beta"/>
</dbReference>
<keyword evidence="3" id="KW-1185">Reference proteome</keyword>
<dbReference type="PROSITE" id="PS51208">
    <property type="entry name" value="AUTOTRANSPORTER"/>
    <property type="match status" value="1"/>
</dbReference>
<feature type="non-terminal residue" evidence="2">
    <location>
        <position position="1"/>
    </location>
</feature>